<evidence type="ECO:0008006" key="5">
    <source>
        <dbReference type="Google" id="ProtNLM"/>
    </source>
</evidence>
<dbReference type="InterPro" id="IPR043519">
    <property type="entry name" value="NT_sf"/>
</dbReference>
<dbReference type="InterPro" id="IPR005105">
    <property type="entry name" value="GlnD_Uridyltrans_N"/>
</dbReference>
<proteinExistence type="predicted"/>
<evidence type="ECO:0000259" key="2">
    <source>
        <dbReference type="Pfam" id="PF10335"/>
    </source>
</evidence>
<dbReference type="EMBL" id="JACWFH010000030">
    <property type="protein sequence ID" value="MBY0098919.1"/>
    <property type="molecule type" value="Genomic_DNA"/>
</dbReference>
<feature type="domain" description="DUF294" evidence="2">
    <location>
        <begin position="181"/>
        <end position="307"/>
    </location>
</feature>
<name>A0ABS7K9I6_9BACI</name>
<dbReference type="Proteomes" id="UP000769780">
    <property type="component" value="Unassembled WGS sequence"/>
</dbReference>
<dbReference type="InterPro" id="IPR018821">
    <property type="entry name" value="DUF294_put_nucleoTrafse_sb-bd"/>
</dbReference>
<dbReference type="CDD" id="cd05401">
    <property type="entry name" value="NT_GlnE_GlnD_like"/>
    <property type="match status" value="1"/>
</dbReference>
<keyword evidence="4" id="KW-1185">Reference proteome</keyword>
<protein>
    <recommendedName>
        <fullName evidence="5">CBS domain-containing protein</fullName>
    </recommendedName>
</protein>
<comment type="caution">
    <text evidence="3">The sequence shown here is derived from an EMBL/GenBank/DDBJ whole genome shotgun (WGS) entry which is preliminary data.</text>
</comment>
<accession>A0ABS7K9I6</accession>
<sequence>MAINTKYSQIKAFRDQEMSHVRSSSTQLNSLHDEITRQTVTLAVDSFQSEFGPPPTPFCFFVMGSAGRAEQGIWSDQDHGIIFKETKDTKTQEYFLTLGNEISEGLVKTGYKKCDGNVMASNPLWCKSFEDWDKQLKGWVLDASWESIRHLLTFIDGRCLYGDDLLLHLKQSIYPFIHKEHLLFRILENTMHIKKGVGILGQFLVDTHGPMTGSLNIKESALFPYVNAGRVMAIREKSMKTSTYERLQLLPDLVLREKYGKQFLNLQSYRLKYGIHTNYDSGHYLAIEQLSKQQRKRLKGILKDGINLFDYVGKLVEEDEQHGHE</sequence>
<organism evidence="3 4">
    <name type="scientific">Mesobacillus maritimus</name>
    <dbReference type="NCBI Taxonomy" id="1643336"/>
    <lineage>
        <taxon>Bacteria</taxon>
        <taxon>Bacillati</taxon>
        <taxon>Bacillota</taxon>
        <taxon>Bacilli</taxon>
        <taxon>Bacillales</taxon>
        <taxon>Bacillaceae</taxon>
        <taxon>Mesobacillus</taxon>
    </lineage>
</organism>
<dbReference type="SUPFAM" id="SSF81301">
    <property type="entry name" value="Nucleotidyltransferase"/>
    <property type="match status" value="1"/>
</dbReference>
<gene>
    <name evidence="3" type="ORF">H0185_19320</name>
</gene>
<evidence type="ECO:0000259" key="1">
    <source>
        <dbReference type="Pfam" id="PF03445"/>
    </source>
</evidence>
<reference evidence="3 4" key="1">
    <citation type="submission" date="2020-07" db="EMBL/GenBank/DDBJ databases">
        <title>Fungal Genomes of the International Space Station.</title>
        <authorList>
            <person name="Seuylemezian A."/>
            <person name="Singh N.K."/>
            <person name="Wood J."/>
            <person name="Venkateswaran K."/>
        </authorList>
    </citation>
    <scope>NUCLEOTIDE SEQUENCE [LARGE SCALE GENOMIC DNA]</scope>
    <source>
        <strain evidence="3 4">PL-B2</strain>
    </source>
</reference>
<dbReference type="RefSeq" id="WP_221875135.1">
    <property type="nucleotide sequence ID" value="NZ_JACWFH010000030.1"/>
</dbReference>
<dbReference type="Pfam" id="PF03445">
    <property type="entry name" value="DUF294"/>
    <property type="match status" value="1"/>
</dbReference>
<evidence type="ECO:0000313" key="4">
    <source>
        <dbReference type="Proteomes" id="UP000769780"/>
    </source>
</evidence>
<dbReference type="Pfam" id="PF10335">
    <property type="entry name" value="DUF294_C"/>
    <property type="match status" value="1"/>
</dbReference>
<feature type="domain" description="Protein-PII uridylyltransferase N-terminal" evidence="1">
    <location>
        <begin position="20"/>
        <end position="143"/>
    </location>
</feature>
<evidence type="ECO:0000313" key="3">
    <source>
        <dbReference type="EMBL" id="MBY0098919.1"/>
    </source>
</evidence>